<dbReference type="EMBL" id="JACIJK010000004">
    <property type="protein sequence ID" value="MBB5714618.1"/>
    <property type="molecule type" value="Genomic_DNA"/>
</dbReference>
<organism evidence="2 3">
    <name type="scientific">Sphingomonas aerophila</name>
    <dbReference type="NCBI Taxonomy" id="1344948"/>
    <lineage>
        <taxon>Bacteria</taxon>
        <taxon>Pseudomonadati</taxon>
        <taxon>Pseudomonadota</taxon>
        <taxon>Alphaproteobacteria</taxon>
        <taxon>Sphingomonadales</taxon>
        <taxon>Sphingomonadaceae</taxon>
        <taxon>Sphingomonas</taxon>
    </lineage>
</organism>
<proteinExistence type="predicted"/>
<evidence type="ECO:0000313" key="3">
    <source>
        <dbReference type="Proteomes" id="UP000546200"/>
    </source>
</evidence>
<evidence type="ECO:0000256" key="1">
    <source>
        <dbReference type="SAM" id="MobiDB-lite"/>
    </source>
</evidence>
<reference evidence="2 3" key="1">
    <citation type="submission" date="2020-08" db="EMBL/GenBank/DDBJ databases">
        <title>Genomic Encyclopedia of Type Strains, Phase IV (KMG-IV): sequencing the most valuable type-strain genomes for metagenomic binning, comparative biology and taxonomic classification.</title>
        <authorList>
            <person name="Goeker M."/>
        </authorList>
    </citation>
    <scope>NUCLEOTIDE SEQUENCE [LARGE SCALE GENOMIC DNA]</scope>
    <source>
        <strain evidence="2 3">DSM 100044</strain>
    </source>
</reference>
<accession>A0A7W9BCE6</accession>
<sequence length="85" mass="8674">MAENPRTTAARDTDDHELIDAAVADADSDIVPGSAGGGLQTNIGSQADLTEAVDEPDASTRPMKSDAIAAGEARPSDRGPNRQNG</sequence>
<comment type="caution">
    <text evidence="2">The sequence shown here is derived from an EMBL/GenBank/DDBJ whole genome shotgun (WGS) entry which is preliminary data.</text>
</comment>
<name>A0A7W9BCE6_9SPHN</name>
<protein>
    <submittedName>
        <fullName evidence="2">Uncharacterized protein</fullName>
    </submittedName>
</protein>
<evidence type="ECO:0000313" key="2">
    <source>
        <dbReference type="EMBL" id="MBB5714618.1"/>
    </source>
</evidence>
<dbReference type="AlphaFoldDB" id="A0A7W9BCE6"/>
<feature type="region of interest" description="Disordered" evidence="1">
    <location>
        <begin position="25"/>
        <end position="85"/>
    </location>
</feature>
<feature type="compositionally biased region" description="Basic and acidic residues" evidence="1">
    <location>
        <begin position="74"/>
        <end position="85"/>
    </location>
</feature>
<gene>
    <name evidence="2" type="ORF">FHS94_001454</name>
</gene>
<dbReference type="RefSeq" id="WP_184056111.1">
    <property type="nucleotide sequence ID" value="NZ_JACIJK010000004.1"/>
</dbReference>
<dbReference type="Proteomes" id="UP000546200">
    <property type="component" value="Unassembled WGS sequence"/>
</dbReference>
<keyword evidence="3" id="KW-1185">Reference proteome</keyword>